<organism evidence="6 7">
    <name type="scientific">Pyxidicoccus fallax</name>
    <dbReference type="NCBI Taxonomy" id="394095"/>
    <lineage>
        <taxon>Bacteria</taxon>
        <taxon>Pseudomonadati</taxon>
        <taxon>Myxococcota</taxon>
        <taxon>Myxococcia</taxon>
        <taxon>Myxococcales</taxon>
        <taxon>Cystobacterineae</taxon>
        <taxon>Myxococcaceae</taxon>
        <taxon>Pyxidicoccus</taxon>
    </lineage>
</organism>
<feature type="binding site" evidence="5">
    <location>
        <position position="287"/>
    </location>
    <ligand>
        <name>Fe cation</name>
        <dbReference type="ChEBI" id="CHEBI:24875"/>
        <note>catalytic</note>
    </ligand>
</feature>
<evidence type="ECO:0000313" key="6">
    <source>
        <dbReference type="EMBL" id="NMO23105.1"/>
    </source>
</evidence>
<dbReference type="GO" id="GO:0016121">
    <property type="term" value="P:carotene catabolic process"/>
    <property type="evidence" value="ECO:0007669"/>
    <property type="project" value="TreeGrafter"/>
</dbReference>
<proteinExistence type="inferred from homology"/>
<dbReference type="AlphaFoldDB" id="A0A848LYE7"/>
<keyword evidence="2 5" id="KW-0479">Metal-binding</keyword>
<feature type="binding site" evidence="5">
    <location>
        <position position="465"/>
    </location>
    <ligand>
        <name>Fe cation</name>
        <dbReference type="ChEBI" id="CHEBI:24875"/>
        <note>catalytic</note>
    </ligand>
</feature>
<keyword evidence="3" id="KW-0560">Oxidoreductase</keyword>
<dbReference type="PANTHER" id="PTHR10543">
    <property type="entry name" value="BETA-CAROTENE DIOXYGENASE"/>
    <property type="match status" value="1"/>
</dbReference>
<feature type="binding site" evidence="5">
    <location>
        <position position="224"/>
    </location>
    <ligand>
        <name>Fe cation</name>
        <dbReference type="ChEBI" id="CHEBI:24875"/>
        <note>catalytic</note>
    </ligand>
</feature>
<evidence type="ECO:0000256" key="3">
    <source>
        <dbReference type="ARBA" id="ARBA00023002"/>
    </source>
</evidence>
<accession>A0A848LYE7</accession>
<feature type="binding site" evidence="5">
    <location>
        <position position="174"/>
    </location>
    <ligand>
        <name>Fe cation</name>
        <dbReference type="ChEBI" id="CHEBI:24875"/>
        <note>catalytic</note>
    </ligand>
</feature>
<dbReference type="PANTHER" id="PTHR10543:SF89">
    <property type="entry name" value="CAROTENOID 9,10(9',10')-CLEAVAGE DIOXYGENASE 1"/>
    <property type="match status" value="1"/>
</dbReference>
<dbReference type="EMBL" id="JABBJJ010000531">
    <property type="protein sequence ID" value="NMO23105.1"/>
    <property type="molecule type" value="Genomic_DNA"/>
</dbReference>
<dbReference type="InterPro" id="IPR004294">
    <property type="entry name" value="Carotenoid_Oase"/>
</dbReference>
<dbReference type="PROSITE" id="PS51257">
    <property type="entry name" value="PROKAR_LIPOPROTEIN"/>
    <property type="match status" value="1"/>
</dbReference>
<evidence type="ECO:0000256" key="1">
    <source>
        <dbReference type="ARBA" id="ARBA00006787"/>
    </source>
</evidence>
<evidence type="ECO:0000256" key="2">
    <source>
        <dbReference type="ARBA" id="ARBA00022723"/>
    </source>
</evidence>
<comment type="similarity">
    <text evidence="1">Belongs to the carotenoid oxygenase family.</text>
</comment>
<dbReference type="RefSeq" id="WP_169352213.1">
    <property type="nucleotide sequence ID" value="NZ_JABBJJ010000531.1"/>
</dbReference>
<keyword evidence="7" id="KW-1185">Reference proteome</keyword>
<protein>
    <submittedName>
        <fullName evidence="6">Carotenoid oxygenase</fullName>
    </submittedName>
</protein>
<dbReference type="Proteomes" id="UP000518300">
    <property type="component" value="Unassembled WGS sequence"/>
</dbReference>
<keyword evidence="4 5" id="KW-0408">Iron</keyword>
<comment type="cofactor">
    <cofactor evidence="5">
        <name>Fe(2+)</name>
        <dbReference type="ChEBI" id="CHEBI:29033"/>
    </cofactor>
    <text evidence="5">Binds 1 Fe(2+) ion per subunit.</text>
</comment>
<evidence type="ECO:0000256" key="4">
    <source>
        <dbReference type="ARBA" id="ARBA00023004"/>
    </source>
</evidence>
<reference evidence="6 7" key="1">
    <citation type="submission" date="2020-04" db="EMBL/GenBank/DDBJ databases">
        <title>Draft genome of Pyxidicoccus fallax type strain.</title>
        <authorList>
            <person name="Whitworth D.E."/>
        </authorList>
    </citation>
    <scope>NUCLEOTIDE SEQUENCE [LARGE SCALE GENOMIC DNA]</scope>
    <source>
        <strain evidence="6 7">DSM 14698</strain>
    </source>
</reference>
<sequence length="471" mass="51484">MDRRSLLQGMAAALLAGCVGPRPSSSTSAATPDWGLGWRSSTVDTLEPVAARVRGRFPELLQGTLYRNGPARLEHDGKRVSHWFMGDGMVQAFRIGPGGVTHHGRFVQTPLYRGERVRGNEAFNPANTSVLAAGGDLLALCEAGSAYRLDPRTLETRGPKEWAPELASLPFSAHPLPERDGSYWNFGLAPYASEQGLLLLYHFDADGRLLRWSHLPTPFPGYAHAFTQTERHLVLLLAPLVWDGERGVTWFDAEAWQPSRGTAALLVDKTDLTRVSVRELPAGFVFHLGHAWEDGDRVRAYGCWYEDAQFMHADVATTARGRAAGVKHARLAEMEIPLGEGRGRVTPTSHGAEFPVVDARFLGRRARVHFVTLEDTDASRPHGGAIGRVDVESGRVQRFDYGPGVIPEEHLFVPSGSREGQGWLVGTSLDCVRAETRVAAFDAEHLEDGPVAMAVLPRALPLGFHGTFVKA</sequence>
<dbReference type="GO" id="GO:0010436">
    <property type="term" value="F:carotenoid dioxygenase activity"/>
    <property type="evidence" value="ECO:0007669"/>
    <property type="project" value="TreeGrafter"/>
</dbReference>
<evidence type="ECO:0000256" key="5">
    <source>
        <dbReference type="PIRSR" id="PIRSR604294-1"/>
    </source>
</evidence>
<dbReference type="GO" id="GO:0046872">
    <property type="term" value="F:metal ion binding"/>
    <property type="evidence" value="ECO:0007669"/>
    <property type="project" value="UniProtKB-KW"/>
</dbReference>
<name>A0A848LYE7_9BACT</name>
<evidence type="ECO:0000313" key="7">
    <source>
        <dbReference type="Proteomes" id="UP000518300"/>
    </source>
</evidence>
<gene>
    <name evidence="6" type="ORF">HG543_50830</name>
</gene>
<dbReference type="Pfam" id="PF03055">
    <property type="entry name" value="RPE65"/>
    <property type="match status" value="1"/>
</dbReference>
<comment type="caution">
    <text evidence="6">The sequence shown here is derived from an EMBL/GenBank/DDBJ whole genome shotgun (WGS) entry which is preliminary data.</text>
</comment>